<dbReference type="Gene3D" id="1.10.1530.10">
    <property type="match status" value="1"/>
</dbReference>
<reference evidence="3 4" key="1">
    <citation type="submission" date="2023-09" db="EMBL/GenBank/DDBJ databases">
        <title>Genomes of two closely related lineages of the louse Polyplax serrata with different host specificities.</title>
        <authorList>
            <person name="Martinu J."/>
            <person name="Tarabai H."/>
            <person name="Stefka J."/>
            <person name="Hypsa V."/>
        </authorList>
    </citation>
    <scope>NUCLEOTIDE SEQUENCE [LARGE SCALE GENOMIC DNA]</scope>
    <source>
        <strain evidence="3">98ZLc_SE</strain>
    </source>
</reference>
<protein>
    <recommendedName>
        <fullName evidence="5">Malate dehydrogenase</fullName>
    </recommendedName>
</protein>
<dbReference type="InterPro" id="IPR036111">
    <property type="entry name" value="Mal/L-sulfo/L-lacto_DH-like_sf"/>
</dbReference>
<accession>A0ABR1AQR4</accession>
<evidence type="ECO:0000313" key="3">
    <source>
        <dbReference type="EMBL" id="KAK6624831.1"/>
    </source>
</evidence>
<dbReference type="InterPro" id="IPR003767">
    <property type="entry name" value="Malate/L-lactate_DH-like"/>
</dbReference>
<organism evidence="3 4">
    <name type="scientific">Polyplax serrata</name>
    <name type="common">Common mouse louse</name>
    <dbReference type="NCBI Taxonomy" id="468196"/>
    <lineage>
        <taxon>Eukaryota</taxon>
        <taxon>Metazoa</taxon>
        <taxon>Ecdysozoa</taxon>
        <taxon>Arthropoda</taxon>
        <taxon>Hexapoda</taxon>
        <taxon>Insecta</taxon>
        <taxon>Pterygota</taxon>
        <taxon>Neoptera</taxon>
        <taxon>Paraneoptera</taxon>
        <taxon>Psocodea</taxon>
        <taxon>Troctomorpha</taxon>
        <taxon>Phthiraptera</taxon>
        <taxon>Anoplura</taxon>
        <taxon>Polyplacidae</taxon>
        <taxon>Polyplax</taxon>
    </lineage>
</organism>
<dbReference type="EMBL" id="JAWJWF010000046">
    <property type="protein sequence ID" value="KAK6624831.1"/>
    <property type="molecule type" value="Genomic_DNA"/>
</dbReference>
<dbReference type="Gene3D" id="3.30.1370.60">
    <property type="entry name" value="Hypothetical oxidoreductase yiak, domain 2"/>
    <property type="match status" value="1"/>
</dbReference>
<keyword evidence="4" id="KW-1185">Reference proteome</keyword>
<dbReference type="Proteomes" id="UP001359485">
    <property type="component" value="Unassembled WGS sequence"/>
</dbReference>
<name>A0ABR1AQR4_POLSC</name>
<keyword evidence="2" id="KW-0560">Oxidoreductase</keyword>
<evidence type="ECO:0000313" key="4">
    <source>
        <dbReference type="Proteomes" id="UP001359485"/>
    </source>
</evidence>
<evidence type="ECO:0000256" key="2">
    <source>
        <dbReference type="ARBA" id="ARBA00023002"/>
    </source>
</evidence>
<dbReference type="InterPro" id="IPR043143">
    <property type="entry name" value="Mal/L-sulf/L-lact_DH-like_NADP"/>
</dbReference>
<dbReference type="SUPFAM" id="SSF89733">
    <property type="entry name" value="L-sulfolactate dehydrogenase-like"/>
    <property type="match status" value="1"/>
</dbReference>
<dbReference type="PANTHER" id="PTHR11091:SF0">
    <property type="entry name" value="MALATE DEHYDROGENASE"/>
    <property type="match status" value="1"/>
</dbReference>
<dbReference type="InterPro" id="IPR043144">
    <property type="entry name" value="Mal/L-sulf/L-lact_DH-like_ah"/>
</dbReference>
<dbReference type="PANTHER" id="PTHR11091">
    <property type="entry name" value="OXIDOREDUCTASE-RELATED"/>
    <property type="match status" value="1"/>
</dbReference>
<comment type="caution">
    <text evidence="3">The sequence shown here is derived from an EMBL/GenBank/DDBJ whole genome shotgun (WGS) entry which is preliminary data.</text>
</comment>
<gene>
    <name evidence="3" type="ORF">RUM44_011695</name>
</gene>
<evidence type="ECO:0008006" key="5">
    <source>
        <dbReference type="Google" id="ProtNLM"/>
    </source>
</evidence>
<evidence type="ECO:0000256" key="1">
    <source>
        <dbReference type="ARBA" id="ARBA00006056"/>
    </source>
</evidence>
<dbReference type="Pfam" id="PF02615">
    <property type="entry name" value="Ldh_2"/>
    <property type="match status" value="1"/>
</dbReference>
<sequence>MNSRRLVRIVLMPLNRTMASVGYAKGVVPLNEAKRFLKDCLMAVDTSQETAEQLAEVLVAADYRGHYSHGLNRLEIYLNDIKGKVCNQNARPKILKETPATAWVDGQNGLGPVVGNFCIDLAIQKAKKCGVGWVAAKNSNHYGIAGWYSKKAADCSLIGMSFTNTSPFLCPTRAKEAALGTNPISVAAPGKAGDSFVLDMATTAVAVGKIEMQHRKGESIPEGWAADENGRLTTDAAVAQAARRLMPVGGAELTSGYKGYGLCQLVEVFCGVLAGAQYGPHIRKWGATDRPANLGQCFVAVDPACFAPGFYDRVSDLNDRLRNLEPAEEGKPVLVAGDPERIRMKLVDSEGGIRYHVNQIKAANEIAQNLNVTPLKLEKSLTG</sequence>
<proteinExistence type="inferred from homology"/>
<comment type="similarity">
    <text evidence="1">Belongs to the LDH2/MDH2 oxidoreductase family.</text>
</comment>